<dbReference type="EMBL" id="CAJZBQ010000039">
    <property type="protein sequence ID" value="CAG9325964.1"/>
    <property type="molecule type" value="Genomic_DNA"/>
</dbReference>
<dbReference type="GO" id="GO:0045931">
    <property type="term" value="P:positive regulation of mitotic cell cycle"/>
    <property type="evidence" value="ECO:0007669"/>
    <property type="project" value="TreeGrafter"/>
</dbReference>
<keyword evidence="1" id="KW-0175">Coiled coil</keyword>
<dbReference type="GO" id="GO:0005876">
    <property type="term" value="C:spindle microtubule"/>
    <property type="evidence" value="ECO:0007669"/>
    <property type="project" value="TreeGrafter"/>
</dbReference>
<gene>
    <name evidence="2" type="ORF">BSTOLATCC_MIC39744</name>
</gene>
<sequence>MDYQDGNLTTLLLQKEKELQNLSKMRVMQLQEQLSSKDQTIFELEAQIRRLHDDFNYNLTLIQQRDEEIADLEEKINDMSFRNMGKSPMNTYWSQDEQASSGRLREIYIKDEELKNANDKILLLENKLKSVDEIEIQLQSAKSEISRLVFERDSEKEKNSELIENLNELKIRIEKEKNEVGRDWYMKERYYKENEEKLMKNKLDLEKENFEWKRKLNVVITERDIELEQIRNKHEIDMEHLNANKQAIIDNLNSDYKEQISKLQFQIKQLLEENSKNSQYIEQTNTQFFDNERRLTEEIYELRNDMTYKLNTIEQLKNALQNKSSELDNIKLQLEHWKNQANLKSEECLKIKQNQIKYQSKAEDLEKELISYKDFHLKEINNLTNEMQARIDAQQKQHFSDEKIIKKLEKDNKILSQRIENIEKHKQPHEYQEIVFELERARDEIFTKDRELNRVNKVLESIRKDKDKILQENQQFRDANVRLICDKKPADMYDKLQDIENNIGMIHNDISNIKQIKVMPFNYQNSRSKSVIGYNDTLSSNPDRTAKPSKILQVKKKLDRKFSKFDNF</sequence>
<feature type="coiled-coil region" evidence="1">
    <location>
        <begin position="114"/>
        <end position="183"/>
    </location>
</feature>
<evidence type="ECO:0000313" key="2">
    <source>
        <dbReference type="EMBL" id="CAG9325964.1"/>
    </source>
</evidence>
<feature type="coiled-coil region" evidence="1">
    <location>
        <begin position="313"/>
        <end position="425"/>
    </location>
</feature>
<reference evidence="2" key="1">
    <citation type="submission" date="2021-09" db="EMBL/GenBank/DDBJ databases">
        <authorList>
            <consortium name="AG Swart"/>
            <person name="Singh M."/>
            <person name="Singh A."/>
            <person name="Seah K."/>
            <person name="Emmerich C."/>
        </authorList>
    </citation>
    <scope>NUCLEOTIDE SEQUENCE</scope>
    <source>
        <strain evidence="2">ATCC30299</strain>
    </source>
</reference>
<proteinExistence type="predicted"/>
<dbReference type="PANTHER" id="PTHR46725">
    <property type="entry name" value="COILED-COIL DOMAIN-CONTAINING PROTEIN 57"/>
    <property type="match status" value="1"/>
</dbReference>
<dbReference type="GO" id="GO:0060271">
    <property type="term" value="P:cilium assembly"/>
    <property type="evidence" value="ECO:0007669"/>
    <property type="project" value="TreeGrafter"/>
</dbReference>
<accession>A0AAU9JLR4</accession>
<keyword evidence="3" id="KW-1185">Reference proteome</keyword>
<dbReference type="AlphaFoldDB" id="A0AAU9JLR4"/>
<comment type="caution">
    <text evidence="2">The sequence shown here is derived from an EMBL/GenBank/DDBJ whole genome shotgun (WGS) entry which is preliminary data.</text>
</comment>
<name>A0AAU9JLR4_9CILI</name>
<feature type="coiled-coil region" evidence="1">
    <location>
        <begin position="452"/>
        <end position="479"/>
    </location>
</feature>
<dbReference type="PANTHER" id="PTHR46725:SF1">
    <property type="entry name" value="COILED-COIL DOMAIN-CONTAINING PROTEIN 57"/>
    <property type="match status" value="1"/>
</dbReference>
<protein>
    <submittedName>
        <fullName evidence="2">Uncharacterized protein</fullName>
    </submittedName>
</protein>
<feature type="coiled-coil region" evidence="1">
    <location>
        <begin position="27"/>
        <end position="82"/>
    </location>
</feature>
<dbReference type="Proteomes" id="UP001162131">
    <property type="component" value="Unassembled WGS sequence"/>
</dbReference>
<dbReference type="GO" id="GO:0034451">
    <property type="term" value="C:centriolar satellite"/>
    <property type="evidence" value="ECO:0007669"/>
    <property type="project" value="TreeGrafter"/>
</dbReference>
<evidence type="ECO:0000256" key="1">
    <source>
        <dbReference type="SAM" id="Coils"/>
    </source>
</evidence>
<dbReference type="GO" id="GO:0007020">
    <property type="term" value="P:microtubule nucleation"/>
    <property type="evidence" value="ECO:0007669"/>
    <property type="project" value="TreeGrafter"/>
</dbReference>
<dbReference type="InterPro" id="IPR042481">
    <property type="entry name" value="CCDC57"/>
</dbReference>
<evidence type="ECO:0000313" key="3">
    <source>
        <dbReference type="Proteomes" id="UP001162131"/>
    </source>
</evidence>
<organism evidence="2 3">
    <name type="scientific">Blepharisma stoltei</name>
    <dbReference type="NCBI Taxonomy" id="1481888"/>
    <lineage>
        <taxon>Eukaryota</taxon>
        <taxon>Sar</taxon>
        <taxon>Alveolata</taxon>
        <taxon>Ciliophora</taxon>
        <taxon>Postciliodesmatophora</taxon>
        <taxon>Heterotrichea</taxon>
        <taxon>Heterotrichida</taxon>
        <taxon>Blepharismidae</taxon>
        <taxon>Blepharisma</taxon>
    </lineage>
</organism>